<evidence type="ECO:0000256" key="1">
    <source>
        <dbReference type="SAM" id="MobiDB-lite"/>
    </source>
</evidence>
<protein>
    <submittedName>
        <fullName evidence="2">Uncharacterized protein</fullName>
    </submittedName>
</protein>
<dbReference type="EMBL" id="CAJOAX010017170">
    <property type="protein sequence ID" value="CAF4171078.1"/>
    <property type="molecule type" value="Genomic_DNA"/>
</dbReference>
<proteinExistence type="predicted"/>
<dbReference type="AlphaFoldDB" id="A0A819ZHQ4"/>
<reference evidence="2" key="1">
    <citation type="submission" date="2021-02" db="EMBL/GenBank/DDBJ databases">
        <authorList>
            <person name="Nowell W R."/>
        </authorList>
    </citation>
    <scope>NUCLEOTIDE SEQUENCE</scope>
</reference>
<name>A0A819ZHQ4_9BILA</name>
<evidence type="ECO:0000313" key="3">
    <source>
        <dbReference type="Proteomes" id="UP000663823"/>
    </source>
</evidence>
<feature type="region of interest" description="Disordered" evidence="1">
    <location>
        <begin position="101"/>
        <end position="123"/>
    </location>
</feature>
<dbReference type="Proteomes" id="UP000663823">
    <property type="component" value="Unassembled WGS sequence"/>
</dbReference>
<evidence type="ECO:0000313" key="2">
    <source>
        <dbReference type="EMBL" id="CAF4171078.1"/>
    </source>
</evidence>
<gene>
    <name evidence="2" type="ORF">OTI717_LOCUS37203</name>
</gene>
<organism evidence="2 3">
    <name type="scientific">Rotaria sordida</name>
    <dbReference type="NCBI Taxonomy" id="392033"/>
    <lineage>
        <taxon>Eukaryota</taxon>
        <taxon>Metazoa</taxon>
        <taxon>Spiralia</taxon>
        <taxon>Gnathifera</taxon>
        <taxon>Rotifera</taxon>
        <taxon>Eurotatoria</taxon>
        <taxon>Bdelloidea</taxon>
        <taxon>Philodinida</taxon>
        <taxon>Philodinidae</taxon>
        <taxon>Rotaria</taxon>
    </lineage>
</organism>
<accession>A0A819ZHQ4</accession>
<comment type="caution">
    <text evidence="2">The sequence shown here is derived from an EMBL/GenBank/DDBJ whole genome shotgun (WGS) entry which is preliminary data.</text>
</comment>
<sequence>MNNKPANSLYQRYIKLYVAVFKGTKEAAYLKGNKQWNNLKAAGDNENIEKEIHRMTLEPKLKQPQPLFTVWARQSTTSINPVHNSNSMVNLAVTETDTTTTKVNDTNTSSASNSSSSKIFSNRTTTCHAQVQIQKELEDTREELSNIRALKSSKLIEKHPDAAAEYNLAVYDQTGQPSIEDRGQKSLFEVIIDIANRDAVADPF</sequence>